<evidence type="ECO:0000313" key="2">
    <source>
        <dbReference type="Proteomes" id="UP001627154"/>
    </source>
</evidence>
<protein>
    <submittedName>
        <fullName evidence="1">Uncharacterized protein</fullName>
    </submittedName>
</protein>
<comment type="caution">
    <text evidence="1">The sequence shown here is derived from an EMBL/GenBank/DDBJ whole genome shotgun (WGS) entry which is preliminary data.</text>
</comment>
<organism evidence="1 2">
    <name type="scientific">Trichogramma kaykai</name>
    <dbReference type="NCBI Taxonomy" id="54128"/>
    <lineage>
        <taxon>Eukaryota</taxon>
        <taxon>Metazoa</taxon>
        <taxon>Ecdysozoa</taxon>
        <taxon>Arthropoda</taxon>
        <taxon>Hexapoda</taxon>
        <taxon>Insecta</taxon>
        <taxon>Pterygota</taxon>
        <taxon>Neoptera</taxon>
        <taxon>Endopterygota</taxon>
        <taxon>Hymenoptera</taxon>
        <taxon>Apocrita</taxon>
        <taxon>Proctotrupomorpha</taxon>
        <taxon>Chalcidoidea</taxon>
        <taxon>Trichogrammatidae</taxon>
        <taxon>Trichogramma</taxon>
    </lineage>
</organism>
<dbReference type="EMBL" id="JBJJXI010000122">
    <property type="protein sequence ID" value="KAL3389697.1"/>
    <property type="molecule type" value="Genomic_DNA"/>
</dbReference>
<accession>A0ABD2WB42</accession>
<evidence type="ECO:0000313" key="1">
    <source>
        <dbReference type="EMBL" id="KAL3389697.1"/>
    </source>
</evidence>
<sequence>MPDFPILFINNQPVLKLFMFNIPKKQNKKELIELLKPTGADGFVIKDFDKRGKFTRAHVYCRTLAVSLKFQTASILGLIETGFFSTKQKSYMPCKAKIRPDREFTSTFEEVLTGLQARRLEIVGNSHLRGKFLAAIDVDCIKLKRCINLSFQAMADALRRKQRLKVLFMHGCIAFDFLKHLDTVIDAIFSENSTLFAMAWTFSKPQNYPDLAQDFVVLFNLSSSIKFLDISNASFFKPRLHDLLGSIPNVVDLTMINISINQKCNLADLKSLRRLTITWASDIENVLVSLPLESLQTLRLTGYWECPLSELDFLLPIINAGVEVILMNFTMPKMDNLEDATRHVNGCPVSCPLGSLLQGVQVLLAPSFPEDSVYALDELAMLQRIKVYFFLFVWCRGRNRRQCSTENAVAGSQYVQVLWIVRHRR</sequence>
<name>A0ABD2WB42_9HYME</name>
<dbReference type="SUPFAM" id="SSF52047">
    <property type="entry name" value="RNI-like"/>
    <property type="match status" value="1"/>
</dbReference>
<dbReference type="InterPro" id="IPR032675">
    <property type="entry name" value="LRR_dom_sf"/>
</dbReference>
<dbReference type="Gene3D" id="3.80.10.10">
    <property type="entry name" value="Ribonuclease Inhibitor"/>
    <property type="match status" value="1"/>
</dbReference>
<reference evidence="1 2" key="1">
    <citation type="journal article" date="2024" name="bioRxiv">
        <title>A reference genome for Trichogramma kaykai: A tiny desert-dwelling parasitoid wasp with competing sex-ratio distorters.</title>
        <authorList>
            <person name="Culotta J."/>
            <person name="Lindsey A.R."/>
        </authorList>
    </citation>
    <scope>NUCLEOTIDE SEQUENCE [LARGE SCALE GENOMIC DNA]</scope>
    <source>
        <strain evidence="1 2">KSX58</strain>
    </source>
</reference>
<gene>
    <name evidence="1" type="ORF">TKK_015065</name>
</gene>
<keyword evidence="2" id="KW-1185">Reference proteome</keyword>
<dbReference type="AlphaFoldDB" id="A0ABD2WB42"/>
<dbReference type="Proteomes" id="UP001627154">
    <property type="component" value="Unassembled WGS sequence"/>
</dbReference>
<proteinExistence type="predicted"/>